<dbReference type="EMBL" id="GL983824">
    <property type="protein sequence ID" value="EGR31711.1"/>
    <property type="molecule type" value="Genomic_DNA"/>
</dbReference>
<dbReference type="STRING" id="857967.G0QSU4"/>
<dbReference type="OrthoDB" id="10267539at2759"/>
<dbReference type="InParanoid" id="G0QSU4"/>
<evidence type="ECO:0000256" key="1">
    <source>
        <dbReference type="ARBA" id="ARBA00007673"/>
    </source>
</evidence>
<dbReference type="Gene3D" id="3.10.310.10">
    <property type="entry name" value="Diaminopimelate Epimerase, Chain A, domain 1"/>
    <property type="match status" value="2"/>
</dbReference>
<keyword evidence="2" id="KW-0413">Isomerase</keyword>
<dbReference type="Proteomes" id="UP000008983">
    <property type="component" value="Unassembled WGS sequence"/>
</dbReference>
<dbReference type="PANTHER" id="PTHR43709">
    <property type="entry name" value="ACONITATE ISOMERASE-RELATED"/>
    <property type="match status" value="1"/>
</dbReference>
<dbReference type="SUPFAM" id="SSF54506">
    <property type="entry name" value="Diaminopimelate epimerase-like"/>
    <property type="match status" value="2"/>
</dbReference>
<dbReference type="AlphaFoldDB" id="G0QSU4"/>
<dbReference type="PANTHER" id="PTHR43709:SF2">
    <property type="entry name" value="DUF453 DOMAIN PROTEIN (AFU_ORTHOLOGUE AFUA_6G00360)"/>
    <property type="match status" value="1"/>
</dbReference>
<dbReference type="OMA" id="QIDGMGA"/>
<dbReference type="GeneID" id="14907861"/>
<dbReference type="RefSeq" id="XP_004035197.1">
    <property type="nucleotide sequence ID" value="XM_004035149.1"/>
</dbReference>
<proteinExistence type="inferred from homology"/>
<dbReference type="GO" id="GO:0016853">
    <property type="term" value="F:isomerase activity"/>
    <property type="evidence" value="ECO:0007669"/>
    <property type="project" value="UniProtKB-KW"/>
</dbReference>
<dbReference type="eggNOG" id="ENOG502QSUX">
    <property type="taxonomic scope" value="Eukaryota"/>
</dbReference>
<name>G0QSU4_ICHMU</name>
<evidence type="ECO:0000256" key="2">
    <source>
        <dbReference type="ARBA" id="ARBA00023235"/>
    </source>
</evidence>
<organism evidence="3 4">
    <name type="scientific">Ichthyophthirius multifiliis</name>
    <name type="common">White spot disease agent</name>
    <name type="synonym">Ich</name>
    <dbReference type="NCBI Taxonomy" id="5932"/>
    <lineage>
        <taxon>Eukaryota</taxon>
        <taxon>Sar</taxon>
        <taxon>Alveolata</taxon>
        <taxon>Ciliophora</taxon>
        <taxon>Intramacronucleata</taxon>
        <taxon>Oligohymenophorea</taxon>
        <taxon>Hymenostomatida</taxon>
        <taxon>Ophryoglenina</taxon>
        <taxon>Ichthyophthirius</taxon>
    </lineage>
</organism>
<accession>G0QSU4</accession>
<protein>
    <submittedName>
        <fullName evidence="3">Uncharacterized protein</fullName>
    </submittedName>
</protein>
<sequence>MLQKQIRSTLIRGGTSKGLFFLESDLPKCPQERNHIFLRSLGSPDPYKNQIDGIGGATSSTSKIIIVNKSQYKGIDFEYTFGQVSINKNQIDFSGNCGNLSSAVPLFAVHSGLVQEKNLYKMYQKAIDQCIEAQIEDFKDYTYFIDGVAFGGLKVGLKFLKPGKSMCKEIFPSGNLIDFIDGVQVTLVDSGIPSVFVKNSDLNIFAGENKNFLNSQESLKQKLENIRCQASVLMGITQNIESAKLKQTYPKICVVSDSIDYIDSAGRDIKKENIDVLARYLSMGDFHHAIPITGAVALTTCLQFKDTVCGVLLGQDMGQGLLKLKEKFKIMIFNMLCFLEVVVLL</sequence>
<evidence type="ECO:0000313" key="4">
    <source>
        <dbReference type="Proteomes" id="UP000008983"/>
    </source>
</evidence>
<keyword evidence="4" id="KW-1185">Reference proteome</keyword>
<dbReference type="Pfam" id="PF04303">
    <property type="entry name" value="PrpF"/>
    <property type="match status" value="1"/>
</dbReference>
<reference evidence="3 4" key="1">
    <citation type="submission" date="2011-07" db="EMBL/GenBank/DDBJ databases">
        <authorList>
            <person name="Coyne R."/>
            <person name="Brami D."/>
            <person name="Johnson J."/>
            <person name="Hostetler J."/>
            <person name="Hannick L."/>
            <person name="Clark T."/>
            <person name="Cassidy-Hanley D."/>
            <person name="Inman J."/>
        </authorList>
    </citation>
    <scope>NUCLEOTIDE SEQUENCE [LARGE SCALE GENOMIC DNA]</scope>
    <source>
        <strain evidence="3 4">G5</strain>
    </source>
</reference>
<comment type="similarity">
    <text evidence="1">Belongs to the PrpF family.</text>
</comment>
<dbReference type="InterPro" id="IPR007400">
    <property type="entry name" value="PrpF-like"/>
</dbReference>
<evidence type="ECO:0000313" key="3">
    <source>
        <dbReference type="EMBL" id="EGR31711.1"/>
    </source>
</evidence>
<gene>
    <name evidence="3" type="ORF">IMG5_103550</name>
</gene>